<protein>
    <recommendedName>
        <fullName evidence="1">4Fe-4S ferredoxin-type domain-containing protein</fullName>
    </recommendedName>
</protein>
<reference evidence="2" key="1">
    <citation type="submission" date="2023-09" db="EMBL/GenBank/DDBJ databases">
        <title>Undibacterium sp. 20NA77.5 isolated from freshwater.</title>
        <authorList>
            <person name="Le V."/>
            <person name="Ko S.-R."/>
            <person name="Ahn C.-Y."/>
            <person name="Oh H.-M."/>
        </authorList>
    </citation>
    <scope>NUCLEOTIDE SEQUENCE</scope>
    <source>
        <strain evidence="2">20NA77.5</strain>
    </source>
</reference>
<proteinExistence type="predicted"/>
<accession>A0ABY9RG96</accession>
<evidence type="ECO:0000313" key="3">
    <source>
        <dbReference type="Proteomes" id="UP001181355"/>
    </source>
</evidence>
<keyword evidence="3" id="KW-1185">Reference proteome</keyword>
<evidence type="ECO:0000259" key="1">
    <source>
        <dbReference type="PROSITE" id="PS51379"/>
    </source>
</evidence>
<sequence>MQDVQTKLDSAFLRDVGLNLQAAIPLEQLPETLRQQLHQACPQAADFRQLLLFGNGGPRFWQAAQTHMEANANLTNAQEAHPLDQFSITMVEQFIRDELGAEASYLFLYPGSFTLNLQSLGSLLAWHQNSPLMIGIHPEFGLWSAYRVLVLCNSNFASSLPLQQRSAEQKSVSICVACQTRACVQACPANAMDHAGFHLDRCWQYRSQEESMCRVRCVARLACPVGTEHRYSDEQIHYHYAQSLVFMRK</sequence>
<organism evidence="2 3">
    <name type="scientific">Undibacterium cyanobacteriorum</name>
    <dbReference type="NCBI Taxonomy" id="3073561"/>
    <lineage>
        <taxon>Bacteria</taxon>
        <taxon>Pseudomonadati</taxon>
        <taxon>Pseudomonadota</taxon>
        <taxon>Betaproteobacteria</taxon>
        <taxon>Burkholderiales</taxon>
        <taxon>Oxalobacteraceae</taxon>
        <taxon>Undibacterium</taxon>
    </lineage>
</organism>
<dbReference type="EMBL" id="CP133720">
    <property type="protein sequence ID" value="WMW79689.1"/>
    <property type="molecule type" value="Genomic_DNA"/>
</dbReference>
<evidence type="ECO:0000313" key="2">
    <source>
        <dbReference type="EMBL" id="WMW79689.1"/>
    </source>
</evidence>
<dbReference type="PROSITE" id="PS51379">
    <property type="entry name" value="4FE4S_FER_2"/>
    <property type="match status" value="1"/>
</dbReference>
<dbReference type="RefSeq" id="WP_309481184.1">
    <property type="nucleotide sequence ID" value="NZ_CP133720.1"/>
</dbReference>
<feature type="domain" description="4Fe-4S ferredoxin-type" evidence="1">
    <location>
        <begin position="166"/>
        <end position="197"/>
    </location>
</feature>
<dbReference type="Proteomes" id="UP001181355">
    <property type="component" value="Chromosome"/>
</dbReference>
<name>A0ABY9RG96_9BURK</name>
<gene>
    <name evidence="2" type="ORF">RF679_13645</name>
</gene>
<dbReference type="InterPro" id="IPR017896">
    <property type="entry name" value="4Fe4S_Fe-S-bd"/>
</dbReference>